<dbReference type="PANTHER" id="PTHR34788:SF13">
    <property type="entry name" value="OS02G0779300 PROTEIN"/>
    <property type="match status" value="1"/>
</dbReference>
<feature type="chain" id="PRO_5002352659" evidence="2">
    <location>
        <begin position="24"/>
        <end position="155"/>
    </location>
</feature>
<dbReference type="AlphaFoldDB" id="A0A0D9ZVS7"/>
<dbReference type="Proteomes" id="UP000026961">
    <property type="component" value="Chromosome 5"/>
</dbReference>
<reference evidence="3" key="1">
    <citation type="submission" date="2015-04" db="UniProtKB">
        <authorList>
            <consortium name="EnsemblPlants"/>
        </authorList>
    </citation>
    <scope>IDENTIFICATION</scope>
</reference>
<dbReference type="Gramene" id="OGLUM05G07730.1">
    <property type="protein sequence ID" value="OGLUM05G07730.1"/>
    <property type="gene ID" value="OGLUM05G07730"/>
</dbReference>
<reference evidence="3" key="2">
    <citation type="submission" date="2018-05" db="EMBL/GenBank/DDBJ databases">
        <title>OgluRS3 (Oryza glumaepatula Reference Sequence Version 3).</title>
        <authorList>
            <person name="Zhang J."/>
            <person name="Kudrna D."/>
            <person name="Lee S."/>
            <person name="Talag J."/>
            <person name="Welchert J."/>
            <person name="Wing R.A."/>
        </authorList>
    </citation>
    <scope>NUCLEOTIDE SEQUENCE [LARGE SCALE GENOMIC DNA]</scope>
</reference>
<keyword evidence="2" id="KW-0732">Signal</keyword>
<protein>
    <submittedName>
        <fullName evidence="3">Uncharacterized protein</fullName>
    </submittedName>
</protein>
<evidence type="ECO:0000313" key="4">
    <source>
        <dbReference type="Proteomes" id="UP000026961"/>
    </source>
</evidence>
<accession>A0A0D9ZVS7</accession>
<sequence length="155" mass="16785">MSFPPRAAAVTTAIAAFSSAAVAAPFALPLPRTGPRAPSAPSSPLPFSAHRNHRRSSHFPEEATAAAAASFLRVQQLCCHHSSLPPQVAAAPPCDRARRGVGAGGRRRLFGAFRRLRVRWLVALYRRSLRRLRAYYTKAVQDFLEGATAMSTLHS</sequence>
<organism evidence="3">
    <name type="scientific">Oryza glumipatula</name>
    <dbReference type="NCBI Taxonomy" id="40148"/>
    <lineage>
        <taxon>Eukaryota</taxon>
        <taxon>Viridiplantae</taxon>
        <taxon>Streptophyta</taxon>
        <taxon>Embryophyta</taxon>
        <taxon>Tracheophyta</taxon>
        <taxon>Spermatophyta</taxon>
        <taxon>Magnoliopsida</taxon>
        <taxon>Liliopsida</taxon>
        <taxon>Poales</taxon>
        <taxon>Poaceae</taxon>
        <taxon>BOP clade</taxon>
        <taxon>Oryzoideae</taxon>
        <taxon>Oryzeae</taxon>
        <taxon>Oryzinae</taxon>
        <taxon>Oryza</taxon>
    </lineage>
</organism>
<evidence type="ECO:0000256" key="2">
    <source>
        <dbReference type="SAM" id="SignalP"/>
    </source>
</evidence>
<feature type="compositionally biased region" description="Low complexity" evidence="1">
    <location>
        <begin position="33"/>
        <end position="49"/>
    </location>
</feature>
<evidence type="ECO:0000256" key="1">
    <source>
        <dbReference type="SAM" id="MobiDB-lite"/>
    </source>
</evidence>
<dbReference type="PANTHER" id="PTHR34788">
    <property type="entry name" value="F15I1.22"/>
    <property type="match status" value="1"/>
</dbReference>
<name>A0A0D9ZVS7_9ORYZ</name>
<dbReference type="HOGENOM" id="CLU_1698246_0_0_1"/>
<proteinExistence type="predicted"/>
<dbReference type="EnsemblPlants" id="OGLUM05G07730.1">
    <property type="protein sequence ID" value="OGLUM05G07730.1"/>
    <property type="gene ID" value="OGLUM05G07730"/>
</dbReference>
<feature type="signal peptide" evidence="2">
    <location>
        <begin position="1"/>
        <end position="23"/>
    </location>
</feature>
<keyword evidence="4" id="KW-1185">Reference proteome</keyword>
<feature type="region of interest" description="Disordered" evidence="1">
    <location>
        <begin position="33"/>
        <end position="60"/>
    </location>
</feature>
<evidence type="ECO:0000313" key="3">
    <source>
        <dbReference type="EnsemblPlants" id="OGLUM05G07730.1"/>
    </source>
</evidence>